<dbReference type="Pfam" id="PF04085">
    <property type="entry name" value="MreC"/>
    <property type="match status" value="1"/>
</dbReference>
<dbReference type="PIRSF" id="PIRSF038471">
    <property type="entry name" value="MreC"/>
    <property type="match status" value="1"/>
</dbReference>
<keyword evidence="3 5" id="KW-0133">Cell shape</keyword>
<dbReference type="AlphaFoldDB" id="A0A6N2ZEP0"/>
<accession>A0A6N2ZEP0</accession>
<feature type="domain" description="Rod shape-determining protein MreC beta-barrel core" evidence="7">
    <location>
        <begin position="114"/>
        <end position="265"/>
    </location>
</feature>
<dbReference type="InterPro" id="IPR007221">
    <property type="entry name" value="MreC"/>
</dbReference>
<dbReference type="Gene3D" id="2.40.10.340">
    <property type="entry name" value="Rod shape-determining protein MreC, domain 1"/>
    <property type="match status" value="1"/>
</dbReference>
<evidence type="ECO:0000313" key="8">
    <source>
        <dbReference type="EMBL" id="VYT76547.1"/>
    </source>
</evidence>
<dbReference type="EMBL" id="CACRUO010000018">
    <property type="protein sequence ID" value="VYT76547.1"/>
    <property type="molecule type" value="Genomic_DNA"/>
</dbReference>
<dbReference type="PANTHER" id="PTHR34138">
    <property type="entry name" value="CELL SHAPE-DETERMINING PROTEIN MREC"/>
    <property type="match status" value="1"/>
</dbReference>
<protein>
    <recommendedName>
        <fullName evidence="2 5">Cell shape-determining protein MreC</fullName>
    </recommendedName>
    <alternativeName>
        <fullName evidence="4 5">Cell shape protein MreC</fullName>
    </alternativeName>
</protein>
<comment type="similarity">
    <text evidence="1 5">Belongs to the MreC family.</text>
</comment>
<dbReference type="NCBIfam" id="TIGR00219">
    <property type="entry name" value="mreC"/>
    <property type="match status" value="1"/>
</dbReference>
<dbReference type="GO" id="GO:0005886">
    <property type="term" value="C:plasma membrane"/>
    <property type="evidence" value="ECO:0007669"/>
    <property type="project" value="TreeGrafter"/>
</dbReference>
<dbReference type="InterPro" id="IPR055342">
    <property type="entry name" value="MreC_beta-barrel_core"/>
</dbReference>
<evidence type="ECO:0000256" key="1">
    <source>
        <dbReference type="ARBA" id="ARBA00009369"/>
    </source>
</evidence>
<evidence type="ECO:0000256" key="3">
    <source>
        <dbReference type="ARBA" id="ARBA00022960"/>
    </source>
</evidence>
<dbReference type="InterPro" id="IPR042177">
    <property type="entry name" value="Cell/Rod_1"/>
</dbReference>
<evidence type="ECO:0000259" key="7">
    <source>
        <dbReference type="Pfam" id="PF04085"/>
    </source>
</evidence>
<keyword evidence="6" id="KW-0175">Coiled coil</keyword>
<dbReference type="InterPro" id="IPR042175">
    <property type="entry name" value="Cell/Rod_MreC_2"/>
</dbReference>
<feature type="coiled-coil region" evidence="6">
    <location>
        <begin position="71"/>
        <end position="98"/>
    </location>
</feature>
<dbReference type="Gene3D" id="2.40.10.350">
    <property type="entry name" value="Rod shape-determining protein MreC, domain 2"/>
    <property type="match status" value="1"/>
</dbReference>
<organism evidence="8">
    <name type="scientific">Staphylococcus simulans</name>
    <dbReference type="NCBI Taxonomy" id="1286"/>
    <lineage>
        <taxon>Bacteria</taxon>
        <taxon>Bacillati</taxon>
        <taxon>Bacillota</taxon>
        <taxon>Bacilli</taxon>
        <taxon>Bacillales</taxon>
        <taxon>Staphylococcaceae</taxon>
        <taxon>Staphylococcus</taxon>
    </lineage>
</organism>
<gene>
    <name evidence="8" type="primary">mreC</name>
    <name evidence="8" type="ORF">SSLFYP27_00585</name>
</gene>
<dbReference type="PANTHER" id="PTHR34138:SF1">
    <property type="entry name" value="CELL SHAPE-DETERMINING PROTEIN MREC"/>
    <property type="match status" value="1"/>
</dbReference>
<dbReference type="RefSeq" id="WP_156666486.1">
    <property type="nucleotide sequence ID" value="NZ_CACRUO010000018.1"/>
</dbReference>
<evidence type="ECO:0000256" key="2">
    <source>
        <dbReference type="ARBA" id="ARBA00013855"/>
    </source>
</evidence>
<comment type="function">
    <text evidence="5">Involved in formation and maintenance of cell shape.</text>
</comment>
<proteinExistence type="inferred from homology"/>
<sequence length="279" mass="31076">MSKFFKNNKLIVIFCSLILFISLIGLSIRSHHQSPVEQYVGDTVSVPQRVLSYPLHIVTGSIDGLFNGKTSKEDKNKIKQLEAENERLKAENEGFRKELDIKDISKYEPLSATVIARNPDQWMNKAIIDKGKKAGIKQNQAVITAEGIVGRVVKVNQFSAQVDLLSTSSRNGKLSVNIQHDSKKIFGLINHYDRKTNELVISDIDNKDKIAKGDKVVTSGLANQIPSNLYIGEVTKVENDQYGLSKEVRVKTAADLSDLDHVYVAQRDPKTLPDESGDE</sequence>
<evidence type="ECO:0000256" key="6">
    <source>
        <dbReference type="SAM" id="Coils"/>
    </source>
</evidence>
<reference evidence="8" key="1">
    <citation type="submission" date="2019-11" db="EMBL/GenBank/DDBJ databases">
        <authorList>
            <person name="Feng L."/>
        </authorList>
    </citation>
    <scope>NUCLEOTIDE SEQUENCE</scope>
    <source>
        <strain evidence="8">SsimulansLFYP27</strain>
    </source>
</reference>
<evidence type="ECO:0000256" key="4">
    <source>
        <dbReference type="ARBA" id="ARBA00032089"/>
    </source>
</evidence>
<dbReference type="GO" id="GO:0008360">
    <property type="term" value="P:regulation of cell shape"/>
    <property type="evidence" value="ECO:0007669"/>
    <property type="project" value="UniProtKB-KW"/>
</dbReference>
<evidence type="ECO:0000256" key="5">
    <source>
        <dbReference type="PIRNR" id="PIRNR038471"/>
    </source>
</evidence>
<name>A0A6N2ZEP0_STASI</name>